<keyword evidence="5" id="KW-1185">Reference proteome</keyword>
<evidence type="ECO:0000256" key="1">
    <source>
        <dbReference type="SAM" id="MobiDB-lite"/>
    </source>
</evidence>
<evidence type="ECO:0000256" key="2">
    <source>
        <dbReference type="SAM" id="Phobius"/>
    </source>
</evidence>
<feature type="compositionally biased region" description="Basic and acidic residues" evidence="1">
    <location>
        <begin position="45"/>
        <end position="54"/>
    </location>
</feature>
<keyword evidence="2" id="KW-0812">Transmembrane</keyword>
<name>A0ABD0UDK1_DENTH</name>
<gene>
    <name evidence="4" type="ORF">M5K25_022936</name>
</gene>
<sequence length="342" mass="38434">MSVIGILSVERKEESFEMEREATARESWKRAAGSVATVEELMAAEERLAKHESGDGDSSDDGDEEDDGDGDQDEASLGFPAELTVLGWIHLAIALEGFEGIHDLGPKFFPLIVASSICPDTINGPNGLPICPDTSNTLVWNNSSDRVFGQYIMHFYNDLAPCSWHSWIWHKNYALRYSSFAWICLVGGLKTTDALSHRNIYVDPCCSLCHGSVESSSHIFFECNFTYSILVNIIPDADVLLLRPFILQLFAWINEQEVSVKDFLLLDSYLATDNDVPLHRHTLERPMGNQGILVGFLNEEFHPILSPGYRDLTVRWIVSIMLQYSCSAGLLLTLIFILYFWL</sequence>
<feature type="region of interest" description="Disordered" evidence="1">
    <location>
        <begin position="45"/>
        <end position="75"/>
    </location>
</feature>
<organism evidence="4 5">
    <name type="scientific">Dendrobium thyrsiflorum</name>
    <name type="common">Pinecone-like raceme dendrobium</name>
    <name type="synonym">Orchid</name>
    <dbReference type="NCBI Taxonomy" id="117978"/>
    <lineage>
        <taxon>Eukaryota</taxon>
        <taxon>Viridiplantae</taxon>
        <taxon>Streptophyta</taxon>
        <taxon>Embryophyta</taxon>
        <taxon>Tracheophyta</taxon>
        <taxon>Spermatophyta</taxon>
        <taxon>Magnoliopsida</taxon>
        <taxon>Liliopsida</taxon>
        <taxon>Asparagales</taxon>
        <taxon>Orchidaceae</taxon>
        <taxon>Epidendroideae</taxon>
        <taxon>Malaxideae</taxon>
        <taxon>Dendrobiinae</taxon>
        <taxon>Dendrobium</taxon>
    </lineage>
</organism>
<comment type="caution">
    <text evidence="4">The sequence shown here is derived from an EMBL/GenBank/DDBJ whole genome shotgun (WGS) entry which is preliminary data.</text>
</comment>
<proteinExistence type="predicted"/>
<feature type="transmembrane region" description="Helical" evidence="2">
    <location>
        <begin position="316"/>
        <end position="341"/>
    </location>
</feature>
<dbReference type="Pfam" id="PF13966">
    <property type="entry name" value="zf-RVT"/>
    <property type="match status" value="1"/>
</dbReference>
<dbReference type="InterPro" id="IPR026960">
    <property type="entry name" value="RVT-Znf"/>
</dbReference>
<protein>
    <recommendedName>
        <fullName evidence="3">Reverse transcriptase zinc-binding domain-containing protein</fullName>
    </recommendedName>
</protein>
<keyword evidence="2" id="KW-1133">Transmembrane helix</keyword>
<evidence type="ECO:0000259" key="3">
    <source>
        <dbReference type="Pfam" id="PF13966"/>
    </source>
</evidence>
<feature type="domain" description="Reverse transcriptase zinc-binding" evidence="3">
    <location>
        <begin position="160"/>
        <end position="227"/>
    </location>
</feature>
<dbReference type="AlphaFoldDB" id="A0ABD0UDK1"/>
<dbReference type="EMBL" id="JANQDX010000017">
    <property type="protein sequence ID" value="KAL0908441.1"/>
    <property type="molecule type" value="Genomic_DNA"/>
</dbReference>
<reference evidence="4 5" key="1">
    <citation type="journal article" date="2024" name="Plant Biotechnol. J.">
        <title>Dendrobium thyrsiflorum genome and its molecular insights into genes involved in important horticultural traits.</title>
        <authorList>
            <person name="Chen B."/>
            <person name="Wang J.Y."/>
            <person name="Zheng P.J."/>
            <person name="Li K.L."/>
            <person name="Liang Y.M."/>
            <person name="Chen X.F."/>
            <person name="Zhang C."/>
            <person name="Zhao X."/>
            <person name="He X."/>
            <person name="Zhang G.Q."/>
            <person name="Liu Z.J."/>
            <person name="Xu Q."/>
        </authorList>
    </citation>
    <scope>NUCLEOTIDE SEQUENCE [LARGE SCALE GENOMIC DNA]</scope>
    <source>
        <strain evidence="4">GZMU011</strain>
    </source>
</reference>
<evidence type="ECO:0000313" key="5">
    <source>
        <dbReference type="Proteomes" id="UP001552299"/>
    </source>
</evidence>
<keyword evidence="2" id="KW-0472">Membrane</keyword>
<evidence type="ECO:0000313" key="4">
    <source>
        <dbReference type="EMBL" id="KAL0908441.1"/>
    </source>
</evidence>
<accession>A0ABD0UDK1</accession>
<dbReference type="Proteomes" id="UP001552299">
    <property type="component" value="Unassembled WGS sequence"/>
</dbReference>
<feature type="compositionally biased region" description="Acidic residues" evidence="1">
    <location>
        <begin position="55"/>
        <end position="74"/>
    </location>
</feature>